<evidence type="ECO:0000256" key="3">
    <source>
        <dbReference type="SAM" id="SignalP"/>
    </source>
</evidence>
<protein>
    <submittedName>
        <fullName evidence="4">Uncharacterized protein</fullName>
    </submittedName>
</protein>
<evidence type="ECO:0000256" key="2">
    <source>
        <dbReference type="SAM" id="Phobius"/>
    </source>
</evidence>
<accession>A0A0C2MJK5</accession>
<comment type="caution">
    <text evidence="4">The sequence shown here is derived from an EMBL/GenBank/DDBJ whole genome shotgun (WGS) entry which is preliminary data.</text>
</comment>
<name>A0A0C2MJK5_THEKT</name>
<evidence type="ECO:0000313" key="4">
    <source>
        <dbReference type="EMBL" id="KII67341.1"/>
    </source>
</evidence>
<feature type="transmembrane region" description="Helical" evidence="2">
    <location>
        <begin position="294"/>
        <end position="312"/>
    </location>
</feature>
<keyword evidence="2" id="KW-0812">Transmembrane</keyword>
<dbReference type="AlphaFoldDB" id="A0A0C2MJK5"/>
<gene>
    <name evidence="4" type="ORF">RF11_07648</name>
</gene>
<dbReference type="Proteomes" id="UP000031668">
    <property type="component" value="Unassembled WGS sequence"/>
</dbReference>
<dbReference type="EMBL" id="JWZT01003221">
    <property type="protein sequence ID" value="KII67341.1"/>
    <property type="molecule type" value="Genomic_DNA"/>
</dbReference>
<feature type="signal peptide" evidence="3">
    <location>
        <begin position="1"/>
        <end position="18"/>
    </location>
</feature>
<feature type="chain" id="PRO_5002152334" evidence="3">
    <location>
        <begin position="19"/>
        <end position="339"/>
    </location>
</feature>
<feature type="region of interest" description="Disordered" evidence="1">
    <location>
        <begin position="317"/>
        <end position="339"/>
    </location>
</feature>
<reference evidence="4 5" key="1">
    <citation type="journal article" date="2014" name="Genome Biol. Evol.">
        <title>The genome of the myxosporean Thelohanellus kitauei shows adaptations to nutrient acquisition within its fish host.</title>
        <authorList>
            <person name="Yang Y."/>
            <person name="Xiong J."/>
            <person name="Zhou Z."/>
            <person name="Huo F."/>
            <person name="Miao W."/>
            <person name="Ran C."/>
            <person name="Liu Y."/>
            <person name="Zhang J."/>
            <person name="Feng J."/>
            <person name="Wang M."/>
            <person name="Wang M."/>
            <person name="Wang L."/>
            <person name="Yao B."/>
        </authorList>
    </citation>
    <scope>NUCLEOTIDE SEQUENCE [LARGE SCALE GENOMIC DNA]</scope>
    <source>
        <strain evidence="4">Wuqing</strain>
    </source>
</reference>
<keyword evidence="2" id="KW-0472">Membrane</keyword>
<evidence type="ECO:0000313" key="5">
    <source>
        <dbReference type="Proteomes" id="UP000031668"/>
    </source>
</evidence>
<keyword evidence="3" id="KW-0732">Signal</keyword>
<keyword evidence="5" id="KW-1185">Reference proteome</keyword>
<proteinExistence type="predicted"/>
<evidence type="ECO:0000256" key="1">
    <source>
        <dbReference type="SAM" id="MobiDB-lite"/>
    </source>
</evidence>
<keyword evidence="2" id="KW-1133">Transmembrane helix</keyword>
<sequence length="339" mass="38869">MMEWRICVLIWILVIFRCTENPSELLRAQIADNKIKCDMAIDMRAELLKKDIDICTADPGEQDLFPCAVLSGFNPAKRHYHPIDVFFKEFMKIKEYLLIHEEILNCIGGETLFKKSVSCLTINIARTVLKQNDRIDHHFLNLICYIDKVKSTISSIIKATHDYHTRLVVVEYKKYDKEGLIVATKEANITRENVDEELEKYFAAVKDQKIENIVHLIGRAIMSHFGLNEGANRNVTCYSIIGLFKHTIGSPDSHNKYSEDPETLYPPNVWKNYKPIIDICTPTVENINTTITTIVYAGTYACILAIIIGVYISNRSQREDEETASDNRRPTRTQNTSTS</sequence>
<organism evidence="4 5">
    <name type="scientific">Thelohanellus kitauei</name>
    <name type="common">Myxosporean</name>
    <dbReference type="NCBI Taxonomy" id="669202"/>
    <lineage>
        <taxon>Eukaryota</taxon>
        <taxon>Metazoa</taxon>
        <taxon>Cnidaria</taxon>
        <taxon>Myxozoa</taxon>
        <taxon>Myxosporea</taxon>
        <taxon>Bivalvulida</taxon>
        <taxon>Platysporina</taxon>
        <taxon>Myxobolidae</taxon>
        <taxon>Thelohanellus</taxon>
    </lineage>
</organism>